<evidence type="ECO:0000256" key="2">
    <source>
        <dbReference type="ARBA" id="ARBA00023157"/>
    </source>
</evidence>
<feature type="signal peptide" evidence="4">
    <location>
        <begin position="1"/>
        <end position="20"/>
    </location>
</feature>
<evidence type="ECO:0000256" key="4">
    <source>
        <dbReference type="SAM" id="SignalP"/>
    </source>
</evidence>
<dbReference type="Gene3D" id="2.10.60.10">
    <property type="entry name" value="CD59"/>
    <property type="match status" value="1"/>
</dbReference>
<dbReference type="AlphaFoldDB" id="R7TDM4"/>
<dbReference type="EMBL" id="KB311498">
    <property type="protein sequence ID" value="ELT89171.1"/>
    <property type="molecule type" value="Genomic_DNA"/>
</dbReference>
<keyword evidence="1 4" id="KW-0732">Signal</keyword>
<evidence type="ECO:0000256" key="1">
    <source>
        <dbReference type="ARBA" id="ARBA00022729"/>
    </source>
</evidence>
<keyword evidence="3" id="KW-0812">Transmembrane</keyword>
<gene>
    <name evidence="5" type="ORF">CAPTEDRAFT_171561</name>
</gene>
<evidence type="ECO:0000313" key="5">
    <source>
        <dbReference type="EMBL" id="ELT89171.1"/>
    </source>
</evidence>
<keyword evidence="2" id="KW-1015">Disulfide bond</keyword>
<feature type="transmembrane region" description="Helical" evidence="3">
    <location>
        <begin position="114"/>
        <end position="140"/>
    </location>
</feature>
<protein>
    <recommendedName>
        <fullName evidence="8">UPAR/Ly6 domain-containing protein</fullName>
    </recommendedName>
</protein>
<dbReference type="OMA" id="ESFEDTC"/>
<feature type="chain" id="PRO_5008786892" description="UPAR/Ly6 domain-containing protein" evidence="4">
    <location>
        <begin position="21"/>
        <end position="144"/>
    </location>
</feature>
<evidence type="ECO:0008006" key="8">
    <source>
        <dbReference type="Google" id="ProtNLM"/>
    </source>
</evidence>
<dbReference type="CDD" id="cd23599">
    <property type="entry name" value="TFP_LU_ECD_Cold"/>
    <property type="match status" value="1"/>
</dbReference>
<dbReference type="OrthoDB" id="6278121at2759"/>
<sequence length="144" mass="16481">MEKLYLILAALATLISSVVSLECYACLEQDNNHDKCVKTTKQCEQYQDSCVSYIRWGIPPYWTPHGERKYYLSKDCTTLRECKKKEIATKTTCKRDWYLDWDCVECCTGDLCNYYVTLGAGATQISMLTLGVCTAVACILQRIR</sequence>
<dbReference type="HOGENOM" id="CLU_146225_0_0_1"/>
<reference evidence="7" key="1">
    <citation type="submission" date="2012-12" db="EMBL/GenBank/DDBJ databases">
        <authorList>
            <person name="Hellsten U."/>
            <person name="Grimwood J."/>
            <person name="Chapman J.A."/>
            <person name="Shapiro H."/>
            <person name="Aerts A."/>
            <person name="Otillar R.P."/>
            <person name="Terry A.Y."/>
            <person name="Boore J.L."/>
            <person name="Simakov O."/>
            <person name="Marletaz F."/>
            <person name="Cho S.-J."/>
            <person name="Edsinger-Gonzales E."/>
            <person name="Havlak P."/>
            <person name="Kuo D.-H."/>
            <person name="Larsson T."/>
            <person name="Lv J."/>
            <person name="Arendt D."/>
            <person name="Savage R."/>
            <person name="Osoegawa K."/>
            <person name="de Jong P."/>
            <person name="Lindberg D.R."/>
            <person name="Seaver E.C."/>
            <person name="Weisblat D.A."/>
            <person name="Putnam N.H."/>
            <person name="Grigoriev I.V."/>
            <person name="Rokhsar D.S."/>
        </authorList>
    </citation>
    <scope>NUCLEOTIDE SEQUENCE</scope>
    <source>
        <strain evidence="7">I ESC-2004</strain>
    </source>
</reference>
<evidence type="ECO:0000313" key="6">
    <source>
        <dbReference type="EnsemblMetazoa" id="CapteP171561"/>
    </source>
</evidence>
<dbReference type="PANTHER" id="PTHR10036:SF3">
    <property type="entry name" value="PROTEIN SLEEPLESS-RELATED"/>
    <property type="match status" value="1"/>
</dbReference>
<dbReference type="PANTHER" id="PTHR10036">
    <property type="entry name" value="CD59 GLYCOPROTEIN"/>
    <property type="match status" value="1"/>
</dbReference>
<dbReference type="SUPFAM" id="SSF57302">
    <property type="entry name" value="Snake toxin-like"/>
    <property type="match status" value="1"/>
</dbReference>
<name>R7TDM4_CAPTE</name>
<evidence type="ECO:0000313" key="7">
    <source>
        <dbReference type="Proteomes" id="UP000014760"/>
    </source>
</evidence>
<dbReference type="EMBL" id="AMQN01003322">
    <property type="status" value="NOT_ANNOTATED_CDS"/>
    <property type="molecule type" value="Genomic_DNA"/>
</dbReference>
<dbReference type="FunCoup" id="R7TDM4">
    <property type="interactions" value="141"/>
</dbReference>
<evidence type="ECO:0000256" key="3">
    <source>
        <dbReference type="SAM" id="Phobius"/>
    </source>
</evidence>
<keyword evidence="3" id="KW-1133">Transmembrane helix</keyword>
<reference evidence="6" key="3">
    <citation type="submission" date="2015-06" db="UniProtKB">
        <authorList>
            <consortium name="EnsemblMetazoa"/>
        </authorList>
    </citation>
    <scope>IDENTIFICATION</scope>
</reference>
<keyword evidence="3" id="KW-0472">Membrane</keyword>
<keyword evidence="7" id="KW-1185">Reference proteome</keyword>
<reference evidence="5 7" key="2">
    <citation type="journal article" date="2013" name="Nature">
        <title>Insights into bilaterian evolution from three spiralian genomes.</title>
        <authorList>
            <person name="Simakov O."/>
            <person name="Marletaz F."/>
            <person name="Cho S.J."/>
            <person name="Edsinger-Gonzales E."/>
            <person name="Havlak P."/>
            <person name="Hellsten U."/>
            <person name="Kuo D.H."/>
            <person name="Larsson T."/>
            <person name="Lv J."/>
            <person name="Arendt D."/>
            <person name="Savage R."/>
            <person name="Osoegawa K."/>
            <person name="de Jong P."/>
            <person name="Grimwood J."/>
            <person name="Chapman J.A."/>
            <person name="Shapiro H."/>
            <person name="Aerts A."/>
            <person name="Otillar R.P."/>
            <person name="Terry A.Y."/>
            <person name="Boore J.L."/>
            <person name="Grigoriev I.V."/>
            <person name="Lindberg D.R."/>
            <person name="Seaver E.C."/>
            <person name="Weisblat D.A."/>
            <person name="Putnam N.H."/>
            <person name="Rokhsar D.S."/>
        </authorList>
    </citation>
    <scope>NUCLEOTIDE SEQUENCE</scope>
    <source>
        <strain evidence="5 7">I ESC-2004</strain>
    </source>
</reference>
<dbReference type="Proteomes" id="UP000014760">
    <property type="component" value="Unassembled WGS sequence"/>
</dbReference>
<organism evidence="5">
    <name type="scientific">Capitella teleta</name>
    <name type="common">Polychaete worm</name>
    <dbReference type="NCBI Taxonomy" id="283909"/>
    <lineage>
        <taxon>Eukaryota</taxon>
        <taxon>Metazoa</taxon>
        <taxon>Spiralia</taxon>
        <taxon>Lophotrochozoa</taxon>
        <taxon>Annelida</taxon>
        <taxon>Polychaeta</taxon>
        <taxon>Sedentaria</taxon>
        <taxon>Scolecida</taxon>
        <taxon>Capitellidae</taxon>
        <taxon>Capitella</taxon>
    </lineage>
</organism>
<dbReference type="InterPro" id="IPR045860">
    <property type="entry name" value="Snake_toxin-like_sf"/>
</dbReference>
<dbReference type="EnsemblMetazoa" id="CapteT171561">
    <property type="protein sequence ID" value="CapteP171561"/>
    <property type="gene ID" value="CapteG171561"/>
</dbReference>
<proteinExistence type="predicted"/>
<dbReference type="STRING" id="283909.R7TDM4"/>
<accession>R7TDM4</accession>